<dbReference type="AlphaFoldDB" id="A0A8S9P4Y6"/>
<evidence type="ECO:0000256" key="1">
    <source>
        <dbReference type="SAM" id="MobiDB-lite"/>
    </source>
</evidence>
<feature type="region of interest" description="Disordered" evidence="1">
    <location>
        <begin position="36"/>
        <end position="60"/>
    </location>
</feature>
<dbReference type="EMBL" id="QGKX02001521">
    <property type="protein sequence ID" value="KAF3508033.1"/>
    <property type="molecule type" value="Genomic_DNA"/>
</dbReference>
<name>A0A8S9P4Y6_BRACR</name>
<feature type="compositionally biased region" description="Basic and acidic residues" evidence="1">
    <location>
        <begin position="36"/>
        <end position="48"/>
    </location>
</feature>
<protein>
    <submittedName>
        <fullName evidence="2">Uncharacterized protein</fullName>
    </submittedName>
</protein>
<reference evidence="2" key="1">
    <citation type="submission" date="2019-12" db="EMBL/GenBank/DDBJ databases">
        <title>Genome sequencing and annotation of Brassica cretica.</title>
        <authorList>
            <person name="Studholme D.J."/>
            <person name="Sarris P."/>
        </authorList>
    </citation>
    <scope>NUCLEOTIDE SEQUENCE</scope>
    <source>
        <strain evidence="2">PFS-109/04</strain>
        <tissue evidence="2">Leaf</tissue>
    </source>
</reference>
<comment type="caution">
    <text evidence="2">The sequence shown here is derived from an EMBL/GenBank/DDBJ whole genome shotgun (WGS) entry which is preliminary data.</text>
</comment>
<sequence length="60" mass="6957">MDPLTKNSDLALRFLFNEPDRLTASAAMNGIDENWIEEHRRDRSKSESMSRPSSLTRKFS</sequence>
<dbReference type="Proteomes" id="UP000712600">
    <property type="component" value="Unassembled WGS sequence"/>
</dbReference>
<proteinExistence type="predicted"/>
<gene>
    <name evidence="2" type="ORF">F2Q69_00005539</name>
</gene>
<accession>A0A8S9P4Y6</accession>
<evidence type="ECO:0000313" key="2">
    <source>
        <dbReference type="EMBL" id="KAF3508033.1"/>
    </source>
</evidence>
<evidence type="ECO:0000313" key="3">
    <source>
        <dbReference type="Proteomes" id="UP000712600"/>
    </source>
</evidence>
<organism evidence="2 3">
    <name type="scientific">Brassica cretica</name>
    <name type="common">Mustard</name>
    <dbReference type="NCBI Taxonomy" id="69181"/>
    <lineage>
        <taxon>Eukaryota</taxon>
        <taxon>Viridiplantae</taxon>
        <taxon>Streptophyta</taxon>
        <taxon>Embryophyta</taxon>
        <taxon>Tracheophyta</taxon>
        <taxon>Spermatophyta</taxon>
        <taxon>Magnoliopsida</taxon>
        <taxon>eudicotyledons</taxon>
        <taxon>Gunneridae</taxon>
        <taxon>Pentapetalae</taxon>
        <taxon>rosids</taxon>
        <taxon>malvids</taxon>
        <taxon>Brassicales</taxon>
        <taxon>Brassicaceae</taxon>
        <taxon>Brassiceae</taxon>
        <taxon>Brassica</taxon>
    </lineage>
</organism>